<dbReference type="InterPro" id="IPR037523">
    <property type="entry name" value="VOC_core"/>
</dbReference>
<dbReference type="Gene3D" id="3.10.180.10">
    <property type="entry name" value="2,3-Dihydroxybiphenyl 1,2-Dioxygenase, domain 1"/>
    <property type="match status" value="1"/>
</dbReference>
<evidence type="ECO:0000313" key="2">
    <source>
        <dbReference type="EMBL" id="NBJ22876.1"/>
    </source>
</evidence>
<dbReference type="PANTHER" id="PTHR39175">
    <property type="entry name" value="FAMILY PROTEIN, PUTATIVE (AFU_ORTHOLOGUE AFUA_3G15060)-RELATED"/>
    <property type="match status" value="1"/>
</dbReference>
<evidence type="ECO:0000259" key="1">
    <source>
        <dbReference type="PROSITE" id="PS51819"/>
    </source>
</evidence>
<comment type="caution">
    <text evidence="2">The sequence shown here is derived from an EMBL/GenBank/DDBJ whole genome shotgun (WGS) entry which is preliminary data.</text>
</comment>
<dbReference type="Proteomes" id="UP000818323">
    <property type="component" value="Unassembled WGS sequence"/>
</dbReference>
<gene>
    <name evidence="2" type="ORF">GR303_00700</name>
</gene>
<dbReference type="SUPFAM" id="SSF54593">
    <property type="entry name" value="Glyoxalase/Bleomycin resistance protein/Dihydroxybiphenyl dioxygenase"/>
    <property type="match status" value="1"/>
</dbReference>
<dbReference type="PANTHER" id="PTHR39175:SF1">
    <property type="entry name" value="FAMILY PROTEIN, PUTATIVE (AFU_ORTHOLOGUE AFUA_3G15060)-RELATED"/>
    <property type="match status" value="1"/>
</dbReference>
<dbReference type="EMBL" id="JAAAXJ010000001">
    <property type="protein sequence ID" value="NBJ22876.1"/>
    <property type="molecule type" value="Genomic_DNA"/>
</dbReference>
<protein>
    <submittedName>
        <fullName evidence="2">Glyoxalase</fullName>
    </submittedName>
</protein>
<keyword evidence="3" id="KW-1185">Reference proteome</keyword>
<dbReference type="Pfam" id="PF18029">
    <property type="entry name" value="Glyoxalase_6"/>
    <property type="match status" value="1"/>
</dbReference>
<organism evidence="2 3">
    <name type="scientific">Microvirga arsenatis</name>
    <dbReference type="NCBI Taxonomy" id="2692265"/>
    <lineage>
        <taxon>Bacteria</taxon>
        <taxon>Pseudomonadati</taxon>
        <taxon>Pseudomonadota</taxon>
        <taxon>Alphaproteobacteria</taxon>
        <taxon>Hyphomicrobiales</taxon>
        <taxon>Methylobacteriaceae</taxon>
        <taxon>Microvirga</taxon>
    </lineage>
</organism>
<dbReference type="InterPro" id="IPR029068">
    <property type="entry name" value="Glyas_Bleomycin-R_OHBP_Dase"/>
</dbReference>
<evidence type="ECO:0000313" key="3">
    <source>
        <dbReference type="Proteomes" id="UP000818323"/>
    </source>
</evidence>
<reference evidence="2 3" key="1">
    <citation type="submission" date="2020-01" db="EMBL/GenBank/DDBJ databases">
        <title>Microvirga sp. nov., an arsenate reduction bacterium isolated from Tibet hotspring sediments.</title>
        <authorList>
            <person name="Yuan C.-G."/>
        </authorList>
    </citation>
    <scope>NUCLEOTIDE SEQUENCE [LARGE SCALE GENOMIC DNA]</scope>
    <source>
        <strain evidence="2 3">SYSU G3D203</strain>
    </source>
</reference>
<accession>A0ABW9YRV9</accession>
<sequence>MMLRLDHVQLAIPKGAEDRCRPFYVGLLGMAEVPKPPALAARGGLWLESGPVRIHLGVEEDFRPARKAHPAIAVADLDALARTLSEAGHEPAWDGAIPEVRRFYVQDPVGNRIEFMEATGTGAP</sequence>
<proteinExistence type="predicted"/>
<feature type="domain" description="VOC" evidence="1">
    <location>
        <begin position="4"/>
        <end position="118"/>
    </location>
</feature>
<dbReference type="PROSITE" id="PS51819">
    <property type="entry name" value="VOC"/>
    <property type="match status" value="1"/>
</dbReference>
<name>A0ABW9YRV9_9HYPH</name>
<dbReference type="InterPro" id="IPR041581">
    <property type="entry name" value="Glyoxalase_6"/>
</dbReference>